<comment type="subcellular location">
    <subcellularLocation>
        <location evidence="1">Nucleus</location>
    </subcellularLocation>
</comment>
<proteinExistence type="predicted"/>
<organism evidence="7 8">
    <name type="scientific">Cryomyces minteri</name>
    <dbReference type="NCBI Taxonomy" id="331657"/>
    <lineage>
        <taxon>Eukaryota</taxon>
        <taxon>Fungi</taxon>
        <taxon>Dikarya</taxon>
        <taxon>Ascomycota</taxon>
        <taxon>Pezizomycotina</taxon>
        <taxon>Dothideomycetes</taxon>
        <taxon>Dothideomycetes incertae sedis</taxon>
        <taxon>Cryomyces</taxon>
    </lineage>
</organism>
<evidence type="ECO:0000256" key="2">
    <source>
        <dbReference type="ARBA" id="ARBA00023015"/>
    </source>
</evidence>
<feature type="compositionally biased region" description="Basic and acidic residues" evidence="5">
    <location>
        <begin position="227"/>
        <end position="258"/>
    </location>
</feature>
<feature type="domain" description="Bromodomain associated" evidence="6">
    <location>
        <begin position="7"/>
        <end position="85"/>
    </location>
</feature>
<evidence type="ECO:0000256" key="3">
    <source>
        <dbReference type="ARBA" id="ARBA00023163"/>
    </source>
</evidence>
<evidence type="ECO:0000313" key="7">
    <source>
        <dbReference type="EMBL" id="TKA66818.1"/>
    </source>
</evidence>
<feature type="region of interest" description="Disordered" evidence="5">
    <location>
        <begin position="225"/>
        <end position="258"/>
    </location>
</feature>
<sequence>MSSSSAHALHASLLRPPILHILRAAGFHSTRPSVLDTLADLAARYLLLLAARTASHAASNHPEQACPSITDARMALADCGVLAPTLTAAEEAWKEALRRPLWEIGREGALGEALREKERSRRDDEDVSDVRDFLNWIRGEQNREIGRVAGLLEDSTTAAAAAQAEAGKEKEDFLSVLKKKHSKTGEASRYRGTALGGAADDRVVRIEGGPCERLADWRAYVLQHGGGARDAEARGGDRRREDSAGAADRADRVMLEPA</sequence>
<dbReference type="GO" id="GO:0046982">
    <property type="term" value="F:protein heterodimerization activity"/>
    <property type="evidence" value="ECO:0007669"/>
    <property type="project" value="InterPro"/>
</dbReference>
<dbReference type="InterPro" id="IPR006565">
    <property type="entry name" value="BTP"/>
</dbReference>
<dbReference type="InterPro" id="IPR009072">
    <property type="entry name" value="Histone-fold"/>
</dbReference>
<keyword evidence="3" id="KW-0804">Transcription</keyword>
<dbReference type="AlphaFoldDB" id="A0A4U0WVK1"/>
<evidence type="ECO:0000259" key="6">
    <source>
        <dbReference type="SMART" id="SM00576"/>
    </source>
</evidence>
<keyword evidence="8" id="KW-1185">Reference proteome</keyword>
<dbReference type="OrthoDB" id="5402929at2759"/>
<dbReference type="EMBL" id="NAJN01000979">
    <property type="protein sequence ID" value="TKA66818.1"/>
    <property type="molecule type" value="Genomic_DNA"/>
</dbReference>
<evidence type="ECO:0000256" key="4">
    <source>
        <dbReference type="ARBA" id="ARBA00023242"/>
    </source>
</evidence>
<dbReference type="STRING" id="331657.A0A4U0WVK1"/>
<evidence type="ECO:0000256" key="1">
    <source>
        <dbReference type="ARBA" id="ARBA00004123"/>
    </source>
</evidence>
<keyword evidence="4" id="KW-0539">Nucleus</keyword>
<dbReference type="Gene3D" id="1.10.20.10">
    <property type="entry name" value="Histone, subunit A"/>
    <property type="match status" value="1"/>
</dbReference>
<dbReference type="Proteomes" id="UP000308768">
    <property type="component" value="Unassembled WGS sequence"/>
</dbReference>
<evidence type="ECO:0000256" key="5">
    <source>
        <dbReference type="SAM" id="MobiDB-lite"/>
    </source>
</evidence>
<dbReference type="GO" id="GO:0005634">
    <property type="term" value="C:nucleus"/>
    <property type="evidence" value="ECO:0007669"/>
    <property type="project" value="UniProtKB-SubCell"/>
</dbReference>
<reference evidence="7 8" key="1">
    <citation type="submission" date="2017-03" db="EMBL/GenBank/DDBJ databases">
        <title>Genomes of endolithic fungi from Antarctica.</title>
        <authorList>
            <person name="Coleine C."/>
            <person name="Masonjones S."/>
            <person name="Stajich J.E."/>
        </authorList>
    </citation>
    <scope>NUCLEOTIDE SEQUENCE [LARGE SCALE GENOMIC DNA]</scope>
    <source>
        <strain evidence="7 8">CCFEE 5187</strain>
    </source>
</reference>
<evidence type="ECO:0000313" key="8">
    <source>
        <dbReference type="Proteomes" id="UP000308768"/>
    </source>
</evidence>
<accession>A0A4U0WVK1</accession>
<name>A0A4U0WVK1_9PEZI</name>
<gene>
    <name evidence="7" type="ORF">B0A49_07568</name>
</gene>
<comment type="caution">
    <text evidence="7">The sequence shown here is derived from an EMBL/GenBank/DDBJ whole genome shotgun (WGS) entry which is preliminary data.</text>
</comment>
<keyword evidence="2" id="KW-0805">Transcription regulation</keyword>
<dbReference type="SMART" id="SM00576">
    <property type="entry name" value="BTP"/>
    <property type="match status" value="1"/>
</dbReference>
<dbReference type="Pfam" id="PF07524">
    <property type="entry name" value="Bromo_TP"/>
    <property type="match status" value="1"/>
</dbReference>
<protein>
    <recommendedName>
        <fullName evidence="6">Bromodomain associated domain-containing protein</fullName>
    </recommendedName>
</protein>